<dbReference type="Pfam" id="PF00795">
    <property type="entry name" value="CN_hydrolase"/>
    <property type="match status" value="1"/>
</dbReference>
<dbReference type="PANTHER" id="PTHR23090">
    <property type="entry name" value="NH 3 /GLUTAMINE-DEPENDENT NAD + SYNTHETASE"/>
    <property type="match status" value="1"/>
</dbReference>
<dbReference type="SUPFAM" id="SSF56317">
    <property type="entry name" value="Carbon-nitrogen hydrolase"/>
    <property type="match status" value="1"/>
</dbReference>
<dbReference type="Gene3D" id="3.40.50.620">
    <property type="entry name" value="HUPs"/>
    <property type="match status" value="1"/>
</dbReference>
<dbReference type="AlphaFoldDB" id="A0A4R9C0X3"/>
<evidence type="ECO:0000256" key="8">
    <source>
        <dbReference type="RuleBase" id="RU003811"/>
    </source>
</evidence>
<dbReference type="RefSeq" id="WP_134711045.1">
    <property type="nucleotide sequence ID" value="NZ_CP119081.1"/>
</dbReference>
<dbReference type="OrthoDB" id="9803818at2"/>
<dbReference type="GeneID" id="97031136"/>
<feature type="domain" description="CN hydrolase" evidence="9">
    <location>
        <begin position="7"/>
        <end position="126"/>
    </location>
</feature>
<sequence>MYKNFIKVASANISTKLLNVEENKESILKYMDYASNNNVEILLFPELTLTGVSAGELIATNEITDRCKKALYEIIDNSKDSEILIIFGMPVKVNNKFYNAMFFVQNGEIINITSKKNLSYEEKKYFNVVRDNLFFAVNYGNDSFYLRMFNTDKINSYEGNINFNLQLIFENELINNNYTVSENTNLLLVPGSIKSTVNQINNIKDILKFVTKSNKVGLVYAGASNYESSGDGVYASQKFILENGKTISKGKLFTNGLIISEVNTYECKNRNIELHIEENYSPYEYKLSNKTFNLTRKLDKYPYFPGNENFEKSMRNILEIQSEALARRLRQIPEKKIFLGISGGLDSTLALIVSSLAYYKLKLNSKDIHTITLPGLGTSDRTKNNAINLSKAYATTFKEISIVDSVKQHFKDIEHDENDTSIAYENAQARERTQVLMDLANKHGGIVLGTGNMSEIALGWATFNGDHMSMYNVNSGLPKTLLKQVVKYVANSTENTLLKNTLLDIIKTPISPELLPTSEEGTISQKTEDNIGPYELHDFFVYHLVRNKSKFDDILFMAKNAFSDIYSEITIEKWFKKFKWRFITQQFKKNIAVDGPQILDYSLNPKNGFMIPSDLDPNSFN</sequence>
<comment type="caution">
    <text evidence="11">The sequence shown here is derived from an EMBL/GenBank/DDBJ whole genome shotgun (WGS) entry which is preliminary data.</text>
</comment>
<evidence type="ECO:0000256" key="7">
    <source>
        <dbReference type="PIRNR" id="PIRNR006630"/>
    </source>
</evidence>
<evidence type="ECO:0000313" key="11">
    <source>
        <dbReference type="EMBL" id="TFF65786.1"/>
    </source>
</evidence>
<dbReference type="GO" id="GO:0005524">
    <property type="term" value="F:ATP binding"/>
    <property type="evidence" value="ECO:0007669"/>
    <property type="project" value="UniProtKB-UniRule"/>
</dbReference>
<dbReference type="InterPro" id="IPR022310">
    <property type="entry name" value="NAD/GMP_synthase"/>
</dbReference>
<dbReference type="InterPro" id="IPR003010">
    <property type="entry name" value="C-N_Hydrolase"/>
</dbReference>
<evidence type="ECO:0000256" key="2">
    <source>
        <dbReference type="ARBA" id="ARBA00007145"/>
    </source>
</evidence>
<dbReference type="InterPro" id="IPR014445">
    <property type="entry name" value="Gln-dep_NAD_synthase"/>
</dbReference>
<dbReference type="GO" id="GO:0009435">
    <property type="term" value="P:NAD+ biosynthetic process"/>
    <property type="evidence" value="ECO:0007669"/>
    <property type="project" value="UniProtKB-UniRule"/>
</dbReference>
<evidence type="ECO:0000256" key="4">
    <source>
        <dbReference type="ARBA" id="ARBA00022741"/>
    </source>
</evidence>
<keyword evidence="6 7" id="KW-0520">NAD</keyword>
<dbReference type="Pfam" id="PF02540">
    <property type="entry name" value="NAD_synthase"/>
    <property type="match status" value="1"/>
</dbReference>
<proteinExistence type="inferred from homology"/>
<dbReference type="PIRSF" id="PIRSF006630">
    <property type="entry name" value="NADS_GAT"/>
    <property type="match status" value="1"/>
</dbReference>
<dbReference type="GO" id="GO:0003952">
    <property type="term" value="F:NAD+ synthase (glutamine-hydrolyzing) activity"/>
    <property type="evidence" value="ECO:0007669"/>
    <property type="project" value="UniProtKB-UniRule"/>
</dbReference>
<reference evidence="11 12" key="1">
    <citation type="submission" date="2019-01" db="EMBL/GenBank/DDBJ databases">
        <title>Draft Genome Sequences of Helcococcus ovis Strains Isolated from the Uterus and Vagina of Dairy Cows with Metritis.</title>
        <authorList>
            <person name="Cunha F."/>
            <person name="Jeon S.J."/>
            <person name="Kutzer P."/>
            <person name="Galvao K.N."/>
        </authorList>
    </citation>
    <scope>NUCLEOTIDE SEQUENCE [LARGE SCALE GENOMIC DNA]</scope>
    <source>
        <strain evidence="11 12">KG-37</strain>
    </source>
</reference>
<evidence type="ECO:0000256" key="6">
    <source>
        <dbReference type="ARBA" id="ARBA00023027"/>
    </source>
</evidence>
<evidence type="ECO:0000256" key="1">
    <source>
        <dbReference type="ARBA" id="ARBA00005188"/>
    </source>
</evidence>
<feature type="domain" description="NAD/GMP synthase" evidence="10">
    <location>
        <begin position="323"/>
        <end position="556"/>
    </location>
</feature>
<dbReference type="EC" id="6.3.5.1" evidence="7"/>
<dbReference type="PANTHER" id="PTHR23090:SF9">
    <property type="entry name" value="GLUTAMINE-DEPENDENT NAD(+) SYNTHETASE"/>
    <property type="match status" value="1"/>
</dbReference>
<dbReference type="Gene3D" id="1.10.10.1140">
    <property type="entry name" value="Glutamine-dependent NAD+ synthetase, C-terminal domain"/>
    <property type="match status" value="1"/>
</dbReference>
<evidence type="ECO:0000256" key="3">
    <source>
        <dbReference type="ARBA" id="ARBA00022598"/>
    </source>
</evidence>
<comment type="catalytic activity">
    <reaction evidence="7">
        <text>deamido-NAD(+) + L-glutamine + ATP + H2O = L-glutamate + AMP + diphosphate + NAD(+) + H(+)</text>
        <dbReference type="Rhea" id="RHEA:24384"/>
        <dbReference type="ChEBI" id="CHEBI:15377"/>
        <dbReference type="ChEBI" id="CHEBI:15378"/>
        <dbReference type="ChEBI" id="CHEBI:29985"/>
        <dbReference type="ChEBI" id="CHEBI:30616"/>
        <dbReference type="ChEBI" id="CHEBI:33019"/>
        <dbReference type="ChEBI" id="CHEBI:57540"/>
        <dbReference type="ChEBI" id="CHEBI:58359"/>
        <dbReference type="ChEBI" id="CHEBI:58437"/>
        <dbReference type="ChEBI" id="CHEBI:456215"/>
        <dbReference type="EC" id="6.3.5.1"/>
    </reaction>
</comment>
<evidence type="ECO:0000259" key="9">
    <source>
        <dbReference type="Pfam" id="PF00795"/>
    </source>
</evidence>
<name>A0A4R9C0X3_9FIRM</name>
<keyword evidence="5 7" id="KW-0067">ATP-binding</keyword>
<dbReference type="GO" id="GO:0004359">
    <property type="term" value="F:glutaminase activity"/>
    <property type="evidence" value="ECO:0007669"/>
    <property type="project" value="InterPro"/>
</dbReference>
<dbReference type="Proteomes" id="UP000297454">
    <property type="component" value="Unassembled WGS sequence"/>
</dbReference>
<dbReference type="SUPFAM" id="SSF52402">
    <property type="entry name" value="Adenine nucleotide alpha hydrolases-like"/>
    <property type="match status" value="1"/>
</dbReference>
<comment type="similarity">
    <text evidence="2 7">In the C-terminal section; belongs to the NAD synthetase family.</text>
</comment>
<comment type="pathway">
    <text evidence="1 7">Cofactor biosynthesis; NAD(+) biosynthesis; NAD(+) from deamido-NAD(+) (L-Gln route): step 1/1.</text>
</comment>
<keyword evidence="12" id="KW-1185">Reference proteome</keyword>
<dbReference type="UniPathway" id="UPA00253">
    <property type="reaction ID" value="UER00334"/>
</dbReference>
<dbReference type="EMBL" id="SCFR01000016">
    <property type="protein sequence ID" value="TFF65786.1"/>
    <property type="molecule type" value="Genomic_DNA"/>
</dbReference>
<dbReference type="Gene3D" id="3.60.110.10">
    <property type="entry name" value="Carbon-nitrogen hydrolase"/>
    <property type="match status" value="1"/>
</dbReference>
<gene>
    <name evidence="11" type="ORF">EQF91_05160</name>
</gene>
<keyword evidence="4 7" id="KW-0547">Nucleotide-binding</keyword>
<dbReference type="CDD" id="cd00553">
    <property type="entry name" value="NAD_synthase"/>
    <property type="match status" value="1"/>
</dbReference>
<evidence type="ECO:0000256" key="5">
    <source>
        <dbReference type="ARBA" id="ARBA00022840"/>
    </source>
</evidence>
<comment type="similarity">
    <text evidence="8">Belongs to the NAD synthetase family.</text>
</comment>
<dbReference type="GO" id="GO:0005737">
    <property type="term" value="C:cytoplasm"/>
    <property type="evidence" value="ECO:0007669"/>
    <property type="project" value="InterPro"/>
</dbReference>
<evidence type="ECO:0000313" key="12">
    <source>
        <dbReference type="Proteomes" id="UP000297454"/>
    </source>
</evidence>
<keyword evidence="3 7" id="KW-0436">Ligase</keyword>
<dbReference type="InterPro" id="IPR036526">
    <property type="entry name" value="C-N_Hydrolase_sf"/>
</dbReference>
<organism evidence="11 12">
    <name type="scientific">Helcococcus ovis</name>
    <dbReference type="NCBI Taxonomy" id="72026"/>
    <lineage>
        <taxon>Bacteria</taxon>
        <taxon>Bacillati</taxon>
        <taxon>Bacillota</taxon>
        <taxon>Tissierellia</taxon>
        <taxon>Tissierellales</taxon>
        <taxon>Peptoniphilaceae</taxon>
        <taxon>Helcococcus</taxon>
    </lineage>
</organism>
<dbReference type="InterPro" id="IPR003694">
    <property type="entry name" value="NAD_synthase"/>
</dbReference>
<dbReference type="NCBIfam" id="TIGR00552">
    <property type="entry name" value="nadE"/>
    <property type="match status" value="1"/>
</dbReference>
<protein>
    <recommendedName>
        <fullName evidence="7">Glutamine-dependent NAD(+) synthetase</fullName>
        <ecNumber evidence="7">6.3.5.1</ecNumber>
    </recommendedName>
    <alternativeName>
        <fullName evidence="7">NAD(+) synthase [glutamine-hydrolyzing]</fullName>
    </alternativeName>
</protein>
<dbReference type="InterPro" id="IPR014729">
    <property type="entry name" value="Rossmann-like_a/b/a_fold"/>
</dbReference>
<evidence type="ECO:0000259" key="10">
    <source>
        <dbReference type="Pfam" id="PF02540"/>
    </source>
</evidence>
<accession>A0A4R9C0X3</accession>
<dbReference type="NCBIfam" id="NF002730">
    <property type="entry name" value="PRK02628.1"/>
    <property type="match status" value="1"/>
</dbReference>
<dbReference type="InterPro" id="IPR041856">
    <property type="entry name" value="NAD+_synth_C"/>
</dbReference>